<dbReference type="AlphaFoldDB" id="A0A803MLY8"/>
<reference evidence="4" key="1">
    <citation type="journal article" date="2017" name="Nature">
        <title>The genome of Chenopodium quinoa.</title>
        <authorList>
            <person name="Jarvis D.E."/>
            <person name="Ho Y.S."/>
            <person name="Lightfoot D.J."/>
            <person name="Schmoeckel S.M."/>
            <person name="Li B."/>
            <person name="Borm T.J.A."/>
            <person name="Ohyanagi H."/>
            <person name="Mineta K."/>
            <person name="Michell C.T."/>
            <person name="Saber N."/>
            <person name="Kharbatia N.M."/>
            <person name="Rupper R.R."/>
            <person name="Sharp A.R."/>
            <person name="Dally N."/>
            <person name="Boughton B.A."/>
            <person name="Woo Y.H."/>
            <person name="Gao G."/>
            <person name="Schijlen E.G.W.M."/>
            <person name="Guo X."/>
            <person name="Momin A.A."/>
            <person name="Negrao S."/>
            <person name="Al-Babili S."/>
            <person name="Gehring C."/>
            <person name="Roessner U."/>
            <person name="Jung C."/>
            <person name="Murphy K."/>
            <person name="Arold S.T."/>
            <person name="Gojobori T."/>
            <person name="van der Linden C.G."/>
            <person name="van Loo E.N."/>
            <person name="Jellen E.N."/>
            <person name="Maughan P.J."/>
            <person name="Tester M."/>
        </authorList>
    </citation>
    <scope>NUCLEOTIDE SEQUENCE [LARGE SCALE GENOMIC DNA]</scope>
    <source>
        <strain evidence="4">cv. PI 614886</strain>
    </source>
</reference>
<dbReference type="PANTHER" id="PTHR31636">
    <property type="entry name" value="OSJNBA0084A10.13 PROTEIN-RELATED"/>
    <property type="match status" value="1"/>
</dbReference>
<dbReference type="Proteomes" id="UP000596660">
    <property type="component" value="Unplaced"/>
</dbReference>
<dbReference type="EnsemblPlants" id="AUR62031950-RA">
    <property type="protein sequence ID" value="AUR62031950-RA:cds"/>
    <property type="gene ID" value="AUR62031950"/>
</dbReference>
<evidence type="ECO:0000256" key="2">
    <source>
        <dbReference type="ARBA" id="ARBA00023163"/>
    </source>
</evidence>
<evidence type="ECO:0000313" key="4">
    <source>
        <dbReference type="EnsemblPlants" id="AUR62031950-RA:cds"/>
    </source>
</evidence>
<feature type="region of interest" description="SAW" evidence="3">
    <location>
        <begin position="353"/>
        <end position="430"/>
    </location>
</feature>
<organism evidence="4 5">
    <name type="scientific">Chenopodium quinoa</name>
    <name type="common">Quinoa</name>
    <dbReference type="NCBI Taxonomy" id="63459"/>
    <lineage>
        <taxon>Eukaryota</taxon>
        <taxon>Viridiplantae</taxon>
        <taxon>Streptophyta</taxon>
        <taxon>Embryophyta</taxon>
        <taxon>Tracheophyta</taxon>
        <taxon>Spermatophyta</taxon>
        <taxon>Magnoliopsida</taxon>
        <taxon>eudicotyledons</taxon>
        <taxon>Gunneridae</taxon>
        <taxon>Pentapetalae</taxon>
        <taxon>Caryophyllales</taxon>
        <taxon>Chenopodiaceae</taxon>
        <taxon>Chenopodioideae</taxon>
        <taxon>Atripliceae</taxon>
        <taxon>Chenopodium</taxon>
    </lineage>
</organism>
<comment type="similarity">
    <text evidence="3">Belongs to the GRAS family.</text>
</comment>
<dbReference type="PROSITE" id="PS50985">
    <property type="entry name" value="GRAS"/>
    <property type="match status" value="1"/>
</dbReference>
<evidence type="ECO:0000256" key="1">
    <source>
        <dbReference type="ARBA" id="ARBA00023015"/>
    </source>
</evidence>
<name>A0A803MLY8_CHEQI</name>
<sequence length="430" mass="49272">MLSTSPQSSVIHPRQLLVTCAELISRSEFFSANRLLSLISTDFALQFGDSTERLVYYFCIALRERINRHLLSTTTCVMNPSINIPVTLAHQRPIFSSSSPQIILPNQIPRPSRIVEQDVTTRYSSYLSLNQVTPFIRFTHLTANQAILEAVEGYSSIHILDMNVMHGVQWPPLLQAIMERSSTLGRSCPTIRITGAARDPSLLDRTGDRLRRFAESLGLEFEFCDLILYDSEVVDHSEAVIHALMDHRLRFDQVKEALAINCGDYLHCLLREYDTRSLRRFLHKVKTLNPKVLTLGEREADHNHPLFLGRFVEALDHYGAVFDSLEATLPPQSRERVAVEEAWFGEEIKDVVGEDGERRKDRHQRFESWEIVMRSSGFKSLALSPFSLSQAKLLLRLHYPSEGYQLQVVKKNCLFLGWKNRPLYSVSSWQ</sequence>
<keyword evidence="1" id="KW-0805">Transcription regulation</keyword>
<evidence type="ECO:0000256" key="3">
    <source>
        <dbReference type="PROSITE-ProRule" id="PRU01191"/>
    </source>
</evidence>
<accession>A0A803MLY8</accession>
<comment type="caution">
    <text evidence="3">Lacks conserved residue(s) required for the propagation of feature annotation.</text>
</comment>
<feature type="short sequence motif" description="LXXLL motif" evidence="3">
    <location>
        <begin position="266"/>
        <end position="270"/>
    </location>
</feature>
<dbReference type="Gramene" id="AUR62031950-RA">
    <property type="protein sequence ID" value="AUR62031950-RA:cds"/>
    <property type="gene ID" value="AUR62031950"/>
</dbReference>
<dbReference type="OMA" id="FESWVEI"/>
<keyword evidence="2" id="KW-0804">Transcription</keyword>
<feature type="short sequence motif" description="VHIID" evidence="3">
    <location>
        <begin position="157"/>
        <end position="161"/>
    </location>
</feature>
<protein>
    <submittedName>
        <fullName evidence="4">Uncharacterized protein</fullName>
    </submittedName>
</protein>
<reference evidence="4" key="2">
    <citation type="submission" date="2021-03" db="UniProtKB">
        <authorList>
            <consortium name="EnsemblPlants"/>
        </authorList>
    </citation>
    <scope>IDENTIFICATION</scope>
</reference>
<proteinExistence type="inferred from homology"/>
<dbReference type="InterPro" id="IPR005202">
    <property type="entry name" value="TF_GRAS"/>
</dbReference>
<dbReference type="Pfam" id="PF03514">
    <property type="entry name" value="GRAS"/>
    <property type="match status" value="1"/>
</dbReference>
<keyword evidence="5" id="KW-1185">Reference proteome</keyword>
<evidence type="ECO:0000313" key="5">
    <source>
        <dbReference type="Proteomes" id="UP000596660"/>
    </source>
</evidence>